<gene>
    <name evidence="2" type="ORF">GSLYS_00011972001</name>
</gene>
<dbReference type="AlphaFoldDB" id="A0AAV2HVL8"/>
<evidence type="ECO:0000313" key="2">
    <source>
        <dbReference type="EMBL" id="CAL1538151.1"/>
    </source>
</evidence>
<protein>
    <submittedName>
        <fullName evidence="2">Uncharacterized protein</fullName>
    </submittedName>
</protein>
<dbReference type="EMBL" id="CAXITT010000287">
    <property type="protein sequence ID" value="CAL1538151.1"/>
    <property type="molecule type" value="Genomic_DNA"/>
</dbReference>
<accession>A0AAV2HVL8</accession>
<organism evidence="2 3">
    <name type="scientific">Lymnaea stagnalis</name>
    <name type="common">Great pond snail</name>
    <name type="synonym">Helix stagnalis</name>
    <dbReference type="NCBI Taxonomy" id="6523"/>
    <lineage>
        <taxon>Eukaryota</taxon>
        <taxon>Metazoa</taxon>
        <taxon>Spiralia</taxon>
        <taxon>Lophotrochozoa</taxon>
        <taxon>Mollusca</taxon>
        <taxon>Gastropoda</taxon>
        <taxon>Heterobranchia</taxon>
        <taxon>Euthyneura</taxon>
        <taxon>Panpulmonata</taxon>
        <taxon>Hygrophila</taxon>
        <taxon>Lymnaeoidea</taxon>
        <taxon>Lymnaeidae</taxon>
        <taxon>Lymnaea</taxon>
    </lineage>
</organism>
<dbReference type="Proteomes" id="UP001497497">
    <property type="component" value="Unassembled WGS sequence"/>
</dbReference>
<evidence type="ECO:0000313" key="3">
    <source>
        <dbReference type="Proteomes" id="UP001497497"/>
    </source>
</evidence>
<feature type="region of interest" description="Disordered" evidence="1">
    <location>
        <begin position="1"/>
        <end position="28"/>
    </location>
</feature>
<evidence type="ECO:0000256" key="1">
    <source>
        <dbReference type="SAM" id="MobiDB-lite"/>
    </source>
</evidence>
<keyword evidence="3" id="KW-1185">Reference proteome</keyword>
<comment type="caution">
    <text evidence="2">The sequence shown here is derived from an EMBL/GenBank/DDBJ whole genome shotgun (WGS) entry which is preliminary data.</text>
</comment>
<sequence length="49" mass="5680">MFSTVVPNTNSGNYGNRLSTETGQTMQSLENKFFSESRRRKLPEEMICY</sequence>
<reference evidence="2 3" key="1">
    <citation type="submission" date="2024-04" db="EMBL/GenBank/DDBJ databases">
        <authorList>
            <consortium name="Genoscope - CEA"/>
            <person name="William W."/>
        </authorList>
    </citation>
    <scope>NUCLEOTIDE SEQUENCE [LARGE SCALE GENOMIC DNA]</scope>
</reference>
<name>A0AAV2HVL8_LYMST</name>
<proteinExistence type="predicted"/>